<dbReference type="GO" id="GO:0003676">
    <property type="term" value="F:nucleic acid binding"/>
    <property type="evidence" value="ECO:0007669"/>
    <property type="project" value="InterPro"/>
</dbReference>
<feature type="compositionally biased region" description="Basic and acidic residues" evidence="1">
    <location>
        <begin position="266"/>
        <end position="275"/>
    </location>
</feature>
<keyword evidence="4" id="KW-1185">Reference proteome</keyword>
<dbReference type="Pfam" id="PF18738">
    <property type="entry name" value="HEPN_DZIP3"/>
    <property type="match status" value="1"/>
</dbReference>
<dbReference type="InterPro" id="IPR012677">
    <property type="entry name" value="Nucleotide-bd_a/b_plait_sf"/>
</dbReference>
<dbReference type="InterPro" id="IPR041249">
    <property type="entry name" value="HEPN_DZIP3"/>
</dbReference>
<reference evidence="3" key="3">
    <citation type="submission" date="2023-05" db="EMBL/GenBank/DDBJ databases">
        <authorList>
            <person name="Smith C.H."/>
        </authorList>
    </citation>
    <scope>NUCLEOTIDE SEQUENCE</scope>
    <source>
        <strain evidence="3">CHS0354</strain>
        <tissue evidence="3">Mantle</tissue>
    </source>
</reference>
<sequence>MEEQGIIYVNAAAAEVPSYQNPGQLGTNNEQTFEWNRGNNPNQHQHLIDTSVTHPPTGTGLYGPGWGQYPHPNQGYPGQYGFQQPGSGQSTYVNQDRNPQNPHLPNPSQFPHASWYGPGFPPYFQPGMGYPSPCGMHDGKDQQVPLQFYSWGLMPPPPRVQMPNTSEAGPGIGHLNQQAPWFPANFGPQNSPQLQYGPPSPHESGSGSCNKDGSNLTEVKSALFDTRSDDSNKDTKLPLSMTTKSPSKQEMVSPEDVVTEDEDEFPEIKKQEQEGQGRTSGEMSEKNKPFSMVKKNEQDEPIRKIKVTKLPDETTEDMLMNYFENRRRNGGGPIENIELHQVTSSAIIEFQEADAPCTSKDAERENFNRISCLLVDIGTQVLRRLLYFYAVTRDCTLVEFLKNNEKDIRDLRKKTILTKPQLDEIFPITGTTDSRKYDISLTSALLLNVVKNLDPQVERAIKDVKNDRNLYQAHASSARMNSSDFSTHWTRISKNLIYLCRCCRDPDFEDHISEEIKRIKQSGLQALQTRINMY</sequence>
<feature type="compositionally biased region" description="Basic and acidic residues" evidence="1">
    <location>
        <begin position="283"/>
        <end position="297"/>
    </location>
</feature>
<comment type="caution">
    <text evidence="3">The sequence shown here is derived from an EMBL/GenBank/DDBJ whole genome shotgun (WGS) entry which is preliminary data.</text>
</comment>
<feature type="compositionally biased region" description="Polar residues" evidence="1">
    <location>
        <begin position="209"/>
        <end position="218"/>
    </location>
</feature>
<reference evidence="3" key="1">
    <citation type="journal article" date="2021" name="Genome Biol. Evol.">
        <title>A High-Quality Reference Genome for a Parasitic Bivalve with Doubly Uniparental Inheritance (Bivalvia: Unionida).</title>
        <authorList>
            <person name="Smith C.H."/>
        </authorList>
    </citation>
    <scope>NUCLEOTIDE SEQUENCE</scope>
    <source>
        <strain evidence="3">CHS0354</strain>
    </source>
</reference>
<name>A0AAE0W2Z7_9BIVA</name>
<gene>
    <name evidence="3" type="ORF">CHS0354_019798</name>
</gene>
<evidence type="ECO:0000313" key="4">
    <source>
        <dbReference type="Proteomes" id="UP001195483"/>
    </source>
</evidence>
<feature type="compositionally biased region" description="Low complexity" evidence="1">
    <location>
        <begin position="81"/>
        <end position="90"/>
    </location>
</feature>
<dbReference type="SUPFAM" id="SSF54928">
    <property type="entry name" value="RNA-binding domain, RBD"/>
    <property type="match status" value="1"/>
</dbReference>
<feature type="region of interest" description="Disordered" evidence="1">
    <location>
        <begin position="81"/>
        <end position="112"/>
    </location>
</feature>
<feature type="region of interest" description="Disordered" evidence="1">
    <location>
        <begin position="157"/>
        <end position="297"/>
    </location>
</feature>
<dbReference type="Pfam" id="PF23085">
    <property type="entry name" value="RRM_PARP14_3"/>
    <property type="match status" value="1"/>
</dbReference>
<feature type="compositionally biased region" description="Basic and acidic residues" evidence="1">
    <location>
        <begin position="226"/>
        <end position="236"/>
    </location>
</feature>
<dbReference type="AlphaFoldDB" id="A0AAE0W2Z7"/>
<dbReference type="Proteomes" id="UP001195483">
    <property type="component" value="Unassembled WGS sequence"/>
</dbReference>
<evidence type="ECO:0000259" key="2">
    <source>
        <dbReference type="Pfam" id="PF18738"/>
    </source>
</evidence>
<feature type="compositionally biased region" description="Polar residues" evidence="1">
    <location>
        <begin position="240"/>
        <end position="250"/>
    </location>
</feature>
<feature type="domain" description="DZIP3-like HEPN" evidence="2">
    <location>
        <begin position="396"/>
        <end position="500"/>
    </location>
</feature>
<reference evidence="3" key="2">
    <citation type="journal article" date="2021" name="Genome Biol. Evol.">
        <title>Developing a high-quality reference genome for a parasitic bivalve with doubly uniparental inheritance (Bivalvia: Unionida).</title>
        <authorList>
            <person name="Smith C.H."/>
        </authorList>
    </citation>
    <scope>NUCLEOTIDE SEQUENCE</scope>
    <source>
        <strain evidence="3">CHS0354</strain>
        <tissue evidence="3">Mantle</tissue>
    </source>
</reference>
<evidence type="ECO:0000313" key="3">
    <source>
        <dbReference type="EMBL" id="KAK3598395.1"/>
    </source>
</evidence>
<accession>A0AAE0W2Z7</accession>
<dbReference type="Gene3D" id="3.30.70.330">
    <property type="match status" value="1"/>
</dbReference>
<dbReference type="EMBL" id="JAEAOA010001202">
    <property type="protein sequence ID" value="KAK3598395.1"/>
    <property type="molecule type" value="Genomic_DNA"/>
</dbReference>
<proteinExistence type="predicted"/>
<organism evidence="3 4">
    <name type="scientific">Potamilus streckersoni</name>
    <dbReference type="NCBI Taxonomy" id="2493646"/>
    <lineage>
        <taxon>Eukaryota</taxon>
        <taxon>Metazoa</taxon>
        <taxon>Spiralia</taxon>
        <taxon>Lophotrochozoa</taxon>
        <taxon>Mollusca</taxon>
        <taxon>Bivalvia</taxon>
        <taxon>Autobranchia</taxon>
        <taxon>Heteroconchia</taxon>
        <taxon>Palaeoheterodonta</taxon>
        <taxon>Unionida</taxon>
        <taxon>Unionoidea</taxon>
        <taxon>Unionidae</taxon>
        <taxon>Ambleminae</taxon>
        <taxon>Lampsilini</taxon>
        <taxon>Potamilus</taxon>
    </lineage>
</organism>
<dbReference type="InterPro" id="IPR035979">
    <property type="entry name" value="RBD_domain_sf"/>
</dbReference>
<protein>
    <recommendedName>
        <fullName evidence="2">DZIP3-like HEPN domain-containing protein</fullName>
    </recommendedName>
</protein>
<feature type="compositionally biased region" description="Polar residues" evidence="1">
    <location>
        <begin position="91"/>
        <end position="111"/>
    </location>
</feature>
<evidence type="ECO:0000256" key="1">
    <source>
        <dbReference type="SAM" id="MobiDB-lite"/>
    </source>
</evidence>